<feature type="domain" description="GapR-like DNA-binding" evidence="1">
    <location>
        <begin position="11"/>
        <end position="79"/>
    </location>
</feature>
<dbReference type="Proteomes" id="UP000230709">
    <property type="component" value="Chromosome"/>
</dbReference>
<dbReference type="STRING" id="595536.GCA_000178815_03653"/>
<sequence length="95" mass="10443">MAALLTVDGAALRGFVERIERLAEEKGAIGDDIKDVFGEAKAHGFDPKIIRKIIALRRKDKTEREREDALLALYVEAIGDFFDTPLGGAAERGDE</sequence>
<dbReference type="GO" id="GO:0003677">
    <property type="term" value="F:DNA binding"/>
    <property type="evidence" value="ECO:0007669"/>
    <property type="project" value="InterPro"/>
</dbReference>
<evidence type="ECO:0000313" key="3">
    <source>
        <dbReference type="Proteomes" id="UP000230709"/>
    </source>
</evidence>
<dbReference type="KEGG" id="mtw:CQW49_07500"/>
<evidence type="ECO:0000259" key="1">
    <source>
        <dbReference type="Pfam" id="PF10073"/>
    </source>
</evidence>
<dbReference type="EMBL" id="CP023737">
    <property type="protein sequence ID" value="ATQ67754.1"/>
    <property type="molecule type" value="Genomic_DNA"/>
</dbReference>
<keyword evidence="3" id="KW-1185">Reference proteome</keyword>
<dbReference type="InterPro" id="IPR046367">
    <property type="entry name" value="GapR-like_DNA-bd"/>
</dbReference>
<name>A0A2D2CYH9_METT3</name>
<dbReference type="Pfam" id="PF10073">
    <property type="entry name" value="GapR_DNA-bd"/>
    <property type="match status" value="1"/>
</dbReference>
<dbReference type="AlphaFoldDB" id="A0A2D2CYH9"/>
<gene>
    <name evidence="2" type="ORF">CQW49_07500</name>
</gene>
<organism evidence="2 3">
    <name type="scientific">Methylosinus trichosporium (strain ATCC 35070 / NCIMB 11131 / UNIQEM 75 / OB3b)</name>
    <dbReference type="NCBI Taxonomy" id="595536"/>
    <lineage>
        <taxon>Bacteria</taxon>
        <taxon>Pseudomonadati</taxon>
        <taxon>Pseudomonadota</taxon>
        <taxon>Alphaproteobacteria</taxon>
        <taxon>Hyphomicrobiales</taxon>
        <taxon>Methylocystaceae</taxon>
        <taxon>Methylosinus</taxon>
    </lineage>
</organism>
<dbReference type="RefSeq" id="WP_003612604.1">
    <property type="nucleotide sequence ID" value="NZ_ADVE02000001.1"/>
</dbReference>
<accession>A0A2D2CYH9</accession>
<dbReference type="NCBIfam" id="NF010247">
    <property type="entry name" value="PRK13694.1"/>
    <property type="match status" value="1"/>
</dbReference>
<evidence type="ECO:0000313" key="2">
    <source>
        <dbReference type="EMBL" id="ATQ67754.1"/>
    </source>
</evidence>
<proteinExistence type="predicted"/>
<reference evidence="3" key="1">
    <citation type="submission" date="2017-10" db="EMBL/GenBank/DDBJ databases">
        <title>Completed PacBio SMRT sequence of Methylosinus trichosporium OB3b reveals presence of a third large plasmid.</title>
        <authorList>
            <person name="Charles T.C."/>
            <person name="Lynch M.D.J."/>
            <person name="Heil J.R."/>
            <person name="Cheng J."/>
        </authorList>
    </citation>
    <scope>NUCLEOTIDE SEQUENCE [LARGE SCALE GENOMIC DNA]</scope>
    <source>
        <strain evidence="3">OB3b</strain>
    </source>
</reference>
<protein>
    <submittedName>
        <fullName evidence="2">DUF2312 domain-containing protein</fullName>
    </submittedName>
</protein>